<protein>
    <submittedName>
        <fullName evidence="4">ATP-binding protein</fullName>
    </submittedName>
</protein>
<dbReference type="PROSITE" id="PS50109">
    <property type="entry name" value="HIS_KIN"/>
    <property type="match status" value="1"/>
</dbReference>
<reference evidence="4" key="1">
    <citation type="journal article" date="2021" name="PeerJ">
        <title>Extensive microbial diversity within the chicken gut microbiome revealed by metagenomics and culture.</title>
        <authorList>
            <person name="Gilroy R."/>
            <person name="Ravi A."/>
            <person name="Getino M."/>
            <person name="Pursley I."/>
            <person name="Horton D.L."/>
            <person name="Alikhan N.F."/>
            <person name="Baker D."/>
            <person name="Gharbi K."/>
            <person name="Hall N."/>
            <person name="Watson M."/>
            <person name="Adriaenssens E.M."/>
            <person name="Foster-Nyarko E."/>
            <person name="Jarju S."/>
            <person name="Secka A."/>
            <person name="Antonio M."/>
            <person name="Oren A."/>
            <person name="Chaudhuri R.R."/>
            <person name="La Ragione R."/>
            <person name="Hildebrand F."/>
            <person name="Pallen M.J."/>
        </authorList>
    </citation>
    <scope>NUCLEOTIDE SEQUENCE</scope>
    <source>
        <strain evidence="4">26628</strain>
    </source>
</reference>
<proteinExistence type="predicted"/>
<dbReference type="Proteomes" id="UP000824249">
    <property type="component" value="Unassembled WGS sequence"/>
</dbReference>
<dbReference type="SUPFAM" id="SSF55874">
    <property type="entry name" value="ATPase domain of HSP90 chaperone/DNA topoisomerase II/histidine kinase"/>
    <property type="match status" value="1"/>
</dbReference>
<name>A0A9D1VTX7_9FIRM</name>
<dbReference type="Pfam" id="PF02518">
    <property type="entry name" value="HATPase_c"/>
    <property type="match status" value="1"/>
</dbReference>
<dbReference type="InterPro" id="IPR003594">
    <property type="entry name" value="HATPase_dom"/>
</dbReference>
<sequence length="183" mass="20209">MRELALNVLDITENSLSAGAKLIRITLDIRFAEDAFSICIEDDGCGMDESMLARVTDPFTTTRTTRKVGMGLPLFKYSAESTGGKFSIRSEKGKGTCVCAEYRIGHIDRIPLGDLGGVVLQLVTMNEGVDFVVTVRSEEAEGELDTRAFREVLGDIPFTEPEVRAYIKEYIQENLVTIYGGRL</sequence>
<dbReference type="Gene3D" id="3.30.565.10">
    <property type="entry name" value="Histidine kinase-like ATPase, C-terminal domain"/>
    <property type="match status" value="1"/>
</dbReference>
<comment type="caution">
    <text evidence="4">The sequence shown here is derived from an EMBL/GenBank/DDBJ whole genome shotgun (WGS) entry which is preliminary data.</text>
</comment>
<organism evidence="4 5">
    <name type="scientific">Candidatus Borkfalkia faecigallinarum</name>
    <dbReference type="NCBI Taxonomy" id="2838509"/>
    <lineage>
        <taxon>Bacteria</taxon>
        <taxon>Bacillati</taxon>
        <taxon>Bacillota</taxon>
        <taxon>Clostridia</taxon>
        <taxon>Christensenellales</taxon>
        <taxon>Christensenellaceae</taxon>
        <taxon>Candidatus Borkfalkia</taxon>
    </lineage>
</organism>
<evidence type="ECO:0000313" key="4">
    <source>
        <dbReference type="EMBL" id="HIX46774.1"/>
    </source>
</evidence>
<reference evidence="4" key="2">
    <citation type="submission" date="2021-04" db="EMBL/GenBank/DDBJ databases">
        <authorList>
            <person name="Gilroy R."/>
        </authorList>
    </citation>
    <scope>NUCLEOTIDE SEQUENCE</scope>
    <source>
        <strain evidence="4">26628</strain>
    </source>
</reference>
<evidence type="ECO:0000259" key="3">
    <source>
        <dbReference type="PROSITE" id="PS50109"/>
    </source>
</evidence>
<gene>
    <name evidence="4" type="ORF">H9737_03680</name>
</gene>
<evidence type="ECO:0000256" key="1">
    <source>
        <dbReference type="ARBA" id="ARBA00022777"/>
    </source>
</evidence>
<keyword evidence="1" id="KW-0418">Kinase</keyword>
<evidence type="ECO:0000313" key="5">
    <source>
        <dbReference type="Proteomes" id="UP000824249"/>
    </source>
</evidence>
<dbReference type="GO" id="GO:0000160">
    <property type="term" value="P:phosphorelay signal transduction system"/>
    <property type="evidence" value="ECO:0007669"/>
    <property type="project" value="UniProtKB-KW"/>
</dbReference>
<dbReference type="EMBL" id="DXFD01000057">
    <property type="protein sequence ID" value="HIX46774.1"/>
    <property type="molecule type" value="Genomic_DNA"/>
</dbReference>
<dbReference type="InterPro" id="IPR005467">
    <property type="entry name" value="His_kinase_dom"/>
</dbReference>
<keyword evidence="4" id="KW-0547">Nucleotide-binding</keyword>
<dbReference type="AlphaFoldDB" id="A0A9D1VTX7"/>
<dbReference type="PANTHER" id="PTHR43065">
    <property type="entry name" value="SENSOR HISTIDINE KINASE"/>
    <property type="match status" value="1"/>
</dbReference>
<evidence type="ECO:0000256" key="2">
    <source>
        <dbReference type="ARBA" id="ARBA00023012"/>
    </source>
</evidence>
<keyword evidence="2" id="KW-0902">Two-component regulatory system</keyword>
<feature type="domain" description="Histidine kinase" evidence="3">
    <location>
        <begin position="1"/>
        <end position="106"/>
    </location>
</feature>
<keyword evidence="4" id="KW-0067">ATP-binding</keyword>
<dbReference type="InterPro" id="IPR036890">
    <property type="entry name" value="HATPase_C_sf"/>
</dbReference>
<accession>A0A9D1VTX7</accession>
<dbReference type="GO" id="GO:0005524">
    <property type="term" value="F:ATP binding"/>
    <property type="evidence" value="ECO:0007669"/>
    <property type="project" value="UniProtKB-KW"/>
</dbReference>
<keyword evidence="1" id="KW-0808">Transferase</keyword>
<dbReference type="PANTHER" id="PTHR43065:SF29">
    <property type="entry name" value="SENSOR PROTEIN KINASE FLES"/>
    <property type="match status" value="1"/>
</dbReference>
<dbReference type="GO" id="GO:0016301">
    <property type="term" value="F:kinase activity"/>
    <property type="evidence" value="ECO:0007669"/>
    <property type="project" value="UniProtKB-KW"/>
</dbReference>